<dbReference type="Gramene" id="mRNA:HanXRQr2_Chr12g0527131">
    <property type="protein sequence ID" value="mRNA:HanXRQr2_Chr12g0527131"/>
    <property type="gene ID" value="HanXRQr2_Chr12g0527131"/>
</dbReference>
<dbReference type="InterPro" id="IPR000504">
    <property type="entry name" value="RRM_dom"/>
</dbReference>
<keyword evidence="2" id="KW-0863">Zinc-finger</keyword>
<dbReference type="InterPro" id="IPR035979">
    <property type="entry name" value="RBD_domain_sf"/>
</dbReference>
<dbReference type="CDD" id="cd21618">
    <property type="entry name" value="RRM_AtNSRA_like"/>
    <property type="match status" value="1"/>
</dbReference>
<dbReference type="EMBL" id="CM007901">
    <property type="protein sequence ID" value="OTG04118.1"/>
    <property type="molecule type" value="Genomic_DNA"/>
</dbReference>
<dbReference type="EMBL" id="MNCJ02000327">
    <property type="protein sequence ID" value="KAF5776695.1"/>
    <property type="molecule type" value="Genomic_DNA"/>
</dbReference>
<accession>A0A251SZ77</accession>
<protein>
    <submittedName>
        <fullName evidence="8">Putative zinc finger, CCHC-type</fullName>
    </submittedName>
    <submittedName>
        <fullName evidence="7">Transcription factor interactor and regulator CCHC(Zn) family</fullName>
    </submittedName>
</protein>
<dbReference type="InParanoid" id="A0A251SZ77"/>
<feature type="compositionally biased region" description="Basic and acidic residues" evidence="4">
    <location>
        <begin position="329"/>
        <end position="338"/>
    </location>
</feature>
<evidence type="ECO:0000259" key="6">
    <source>
        <dbReference type="PROSITE" id="PS50158"/>
    </source>
</evidence>
<reference evidence="7 9" key="1">
    <citation type="journal article" date="2017" name="Nature">
        <title>The sunflower genome provides insights into oil metabolism, flowering and Asterid evolution.</title>
        <authorList>
            <person name="Badouin H."/>
            <person name="Gouzy J."/>
            <person name="Grassa C.J."/>
            <person name="Murat F."/>
            <person name="Staton S.E."/>
            <person name="Cottret L."/>
            <person name="Lelandais-Briere C."/>
            <person name="Owens G.L."/>
            <person name="Carrere S."/>
            <person name="Mayjonade B."/>
            <person name="Legrand L."/>
            <person name="Gill N."/>
            <person name="Kane N.C."/>
            <person name="Bowers J.E."/>
            <person name="Hubner S."/>
            <person name="Bellec A."/>
            <person name="Berard A."/>
            <person name="Berges H."/>
            <person name="Blanchet N."/>
            <person name="Boniface M.C."/>
            <person name="Brunel D."/>
            <person name="Catrice O."/>
            <person name="Chaidir N."/>
            <person name="Claudel C."/>
            <person name="Donnadieu C."/>
            <person name="Faraut T."/>
            <person name="Fievet G."/>
            <person name="Helmstetter N."/>
            <person name="King M."/>
            <person name="Knapp S.J."/>
            <person name="Lai Z."/>
            <person name="Le Paslier M.C."/>
            <person name="Lippi Y."/>
            <person name="Lorenzon L."/>
            <person name="Mandel J.R."/>
            <person name="Marage G."/>
            <person name="Marchand G."/>
            <person name="Marquand E."/>
            <person name="Bret-Mestries E."/>
            <person name="Morien E."/>
            <person name="Nambeesan S."/>
            <person name="Nguyen T."/>
            <person name="Pegot-Espagnet P."/>
            <person name="Pouilly N."/>
            <person name="Raftis F."/>
            <person name="Sallet E."/>
            <person name="Schiex T."/>
            <person name="Thomas J."/>
            <person name="Vandecasteele C."/>
            <person name="Vares D."/>
            <person name="Vear F."/>
            <person name="Vautrin S."/>
            <person name="Crespi M."/>
            <person name="Mangin B."/>
            <person name="Burke J.M."/>
            <person name="Salse J."/>
            <person name="Munos S."/>
            <person name="Vincourt P."/>
            <person name="Rieseberg L.H."/>
            <person name="Langlade N.B."/>
        </authorList>
    </citation>
    <scope>NUCLEOTIDE SEQUENCE [LARGE SCALE GENOMIC DNA]</scope>
    <source>
        <strain evidence="9">cv. SF193</strain>
        <tissue evidence="7">Leaves</tissue>
    </source>
</reference>
<reference evidence="8" key="2">
    <citation type="submission" date="2017-02" db="EMBL/GenBank/DDBJ databases">
        <title>Sunflower complete genome.</title>
        <authorList>
            <person name="Langlade N."/>
            <person name="Munos S."/>
        </authorList>
    </citation>
    <scope>NUCLEOTIDE SEQUENCE [LARGE SCALE GENOMIC DNA]</scope>
    <source>
        <tissue evidence="8">Leaves</tissue>
    </source>
</reference>
<dbReference type="SUPFAM" id="SSF54928">
    <property type="entry name" value="RNA-binding domain, RBD"/>
    <property type="match status" value="1"/>
</dbReference>
<feature type="domain" description="CCHC-type" evidence="6">
    <location>
        <begin position="362"/>
        <end position="377"/>
    </location>
</feature>
<dbReference type="Pfam" id="PF00098">
    <property type="entry name" value="zf-CCHC"/>
    <property type="match status" value="1"/>
</dbReference>
<feature type="domain" description="CCHC-type" evidence="6">
    <location>
        <begin position="382"/>
        <end position="397"/>
    </location>
</feature>
<feature type="compositionally biased region" description="Basic and acidic residues" evidence="4">
    <location>
        <begin position="400"/>
        <end position="413"/>
    </location>
</feature>
<dbReference type="InterPro" id="IPR036875">
    <property type="entry name" value="Znf_CCHC_sf"/>
</dbReference>
<reference evidence="7" key="3">
    <citation type="submission" date="2020-06" db="EMBL/GenBank/DDBJ databases">
        <title>Helianthus annuus Genome sequencing and assembly Release 2.</title>
        <authorList>
            <person name="Gouzy J."/>
            <person name="Langlade N."/>
            <person name="Munos S."/>
        </authorList>
    </citation>
    <scope>NUCLEOTIDE SEQUENCE</scope>
    <source>
        <tissue evidence="7">Leaves</tissue>
    </source>
</reference>
<dbReference type="SMART" id="SM00360">
    <property type="entry name" value="RRM"/>
    <property type="match status" value="1"/>
</dbReference>
<dbReference type="InterPro" id="IPR001878">
    <property type="entry name" value="Znf_CCHC"/>
</dbReference>
<proteinExistence type="predicted"/>
<evidence type="ECO:0000259" key="5">
    <source>
        <dbReference type="PROSITE" id="PS50102"/>
    </source>
</evidence>
<name>A0A251SZ77_HELAN</name>
<dbReference type="OrthoDB" id="431169at2759"/>
<sequence length="413" mass="45945">MADPYWRYTASADRGAYSGYLQSDASTLSSQPWRPSSDYLQKDILGERTGLGIGARPEPSSNGYPSTWEDPYSIGRRDVLHGTVPGIPDILNDRPDSLRKADSIPVRGPESNVLFVDGLPSDCSRREVSHLFRPFSGFQEIRLVHKEPRHNTDKPMVLCFVEFSDSNRALTALEALQGYKFDNKKPNSPDLRIHFAHFPFQLPSDKAAISSQPSPDNARFPSQPAPSGSGFLSQPPRDSPVYPSKLPHGSAHFPSQQPPKLPPDGSHYSSQLPPNSAYIPSQLPPSSAHSPLQLPPHREEQDLAILREKELAVQDEEPATKKFKSASQKKKEREEANKNKQKKWCIKCKQNHYGECYNFKGCYICGQTGHIGKECTSKPRLCYGCGEPGHKHSVCPNGPRPEKKGKKEAPLKT</sequence>
<dbReference type="SMART" id="SM00343">
    <property type="entry name" value="ZnF_C2HC"/>
    <property type="match status" value="2"/>
</dbReference>
<feature type="region of interest" description="Disordered" evidence="4">
    <location>
        <begin position="206"/>
        <end position="294"/>
    </location>
</feature>
<feature type="region of interest" description="Disordered" evidence="4">
    <location>
        <begin position="309"/>
        <end position="340"/>
    </location>
</feature>
<keyword evidence="2" id="KW-0862">Zinc</keyword>
<evidence type="ECO:0000256" key="1">
    <source>
        <dbReference type="ARBA" id="ARBA00022884"/>
    </source>
</evidence>
<gene>
    <name evidence="8" type="ORF">HannXRQ_Chr12g0358771</name>
    <name evidence="7" type="ORF">HanXRQr2_Chr12g0527131</name>
</gene>
<evidence type="ECO:0000256" key="4">
    <source>
        <dbReference type="SAM" id="MobiDB-lite"/>
    </source>
</evidence>
<dbReference type="PROSITE" id="PS50102">
    <property type="entry name" value="RRM"/>
    <property type="match status" value="1"/>
</dbReference>
<keyword evidence="2" id="KW-0479">Metal-binding</keyword>
<feature type="domain" description="RRM" evidence="5">
    <location>
        <begin position="112"/>
        <end position="198"/>
    </location>
</feature>
<evidence type="ECO:0000313" key="7">
    <source>
        <dbReference type="EMBL" id="KAF5776695.1"/>
    </source>
</evidence>
<evidence type="ECO:0000256" key="3">
    <source>
        <dbReference type="PROSITE-ProRule" id="PRU00176"/>
    </source>
</evidence>
<feature type="region of interest" description="Disordered" evidence="4">
    <location>
        <begin position="389"/>
        <end position="413"/>
    </location>
</feature>
<dbReference type="PROSITE" id="PS50158">
    <property type="entry name" value="ZF_CCHC"/>
    <property type="match status" value="2"/>
</dbReference>
<dbReference type="AlphaFoldDB" id="A0A251SZ77"/>
<dbReference type="PANTHER" id="PTHR10501">
    <property type="entry name" value="U1 SMALL NUCLEAR RIBONUCLEOPROTEIN A/U2 SMALL NUCLEAR RIBONUCLEOPROTEIN B"/>
    <property type="match status" value="1"/>
</dbReference>
<dbReference type="Pfam" id="PF00076">
    <property type="entry name" value="RRM_1"/>
    <property type="match status" value="1"/>
</dbReference>
<evidence type="ECO:0000313" key="9">
    <source>
        <dbReference type="Proteomes" id="UP000215914"/>
    </source>
</evidence>
<evidence type="ECO:0000256" key="2">
    <source>
        <dbReference type="PROSITE-ProRule" id="PRU00047"/>
    </source>
</evidence>
<dbReference type="GO" id="GO:0008270">
    <property type="term" value="F:zinc ion binding"/>
    <property type="evidence" value="ECO:0007669"/>
    <property type="project" value="UniProtKB-KW"/>
</dbReference>
<dbReference type="InterPro" id="IPR012677">
    <property type="entry name" value="Nucleotide-bd_a/b_plait_sf"/>
</dbReference>
<dbReference type="GO" id="GO:0003729">
    <property type="term" value="F:mRNA binding"/>
    <property type="evidence" value="ECO:0000318"/>
    <property type="project" value="GO_Central"/>
</dbReference>
<keyword evidence="9" id="KW-1185">Reference proteome</keyword>
<dbReference type="Proteomes" id="UP000215914">
    <property type="component" value="Chromosome 12"/>
</dbReference>
<dbReference type="Gene3D" id="3.30.70.330">
    <property type="match status" value="1"/>
</dbReference>
<keyword evidence="1 3" id="KW-0694">RNA-binding</keyword>
<dbReference type="Gene3D" id="4.10.60.10">
    <property type="entry name" value="Zinc finger, CCHC-type"/>
    <property type="match status" value="1"/>
</dbReference>
<evidence type="ECO:0000313" key="8">
    <source>
        <dbReference type="EMBL" id="OTG04118.1"/>
    </source>
</evidence>
<dbReference type="SUPFAM" id="SSF57756">
    <property type="entry name" value="Retrovirus zinc finger-like domains"/>
    <property type="match status" value="1"/>
</dbReference>
<organism evidence="8 9">
    <name type="scientific">Helianthus annuus</name>
    <name type="common">Common sunflower</name>
    <dbReference type="NCBI Taxonomy" id="4232"/>
    <lineage>
        <taxon>Eukaryota</taxon>
        <taxon>Viridiplantae</taxon>
        <taxon>Streptophyta</taxon>
        <taxon>Embryophyta</taxon>
        <taxon>Tracheophyta</taxon>
        <taxon>Spermatophyta</taxon>
        <taxon>Magnoliopsida</taxon>
        <taxon>eudicotyledons</taxon>
        <taxon>Gunneridae</taxon>
        <taxon>Pentapetalae</taxon>
        <taxon>asterids</taxon>
        <taxon>campanulids</taxon>
        <taxon>Asterales</taxon>
        <taxon>Asteraceae</taxon>
        <taxon>Asteroideae</taxon>
        <taxon>Heliantheae alliance</taxon>
        <taxon>Heliantheae</taxon>
        <taxon>Helianthus</taxon>
    </lineage>
</organism>